<comment type="similarity">
    <text evidence="1">Belongs to the Gfo/Idh/MocA family.</text>
</comment>
<sequence>MSVKFAVLGAGRIGQVHASTIAAVPGAELVAVADAMPAAAAAVAAAHGCDVKTIDDIAADAGVDAVIIGTPTDTHADLIEQFVRAGKAVFCEKPVDLSLERVKSCLEVVQAEGGKLMVGFNRRFDPDFRAAHAAIQQGRIGKVEMVTITSRDPGAPPPEYITRSGGIFRDMTIHDFDMARWLLGEEVTTVQAAASVLVDPEIGKLGDYDSANVILTTASGQQCVITNSRRATYGYDQRIEVHGSEGSVTAENQREARIEIADEKGAHRPPLLNFFMTRYTAAYANEIAEFVDALNTGGAMPTTGHDGLMALALADAALLSVAEGRVVQVLEVLGDG</sequence>
<protein>
    <submittedName>
        <fullName evidence="6">Inositol 2-dehydrogenase</fullName>
        <ecNumber evidence="6">1.1.1.18</ecNumber>
    </submittedName>
</protein>
<accession>A0A0N7LWI0</accession>
<dbReference type="GO" id="GO:0000166">
    <property type="term" value="F:nucleotide binding"/>
    <property type="evidence" value="ECO:0007669"/>
    <property type="project" value="InterPro"/>
</dbReference>
<dbReference type="AlphaFoldDB" id="A0A0N7LWI0"/>
<dbReference type="Pfam" id="PF22725">
    <property type="entry name" value="GFO_IDH_MocA_C3"/>
    <property type="match status" value="1"/>
</dbReference>
<dbReference type="GO" id="GO:0050112">
    <property type="term" value="F:inositol 2-dehydrogenase (NAD+) activity"/>
    <property type="evidence" value="ECO:0007669"/>
    <property type="project" value="UniProtKB-EC"/>
</dbReference>
<dbReference type="PANTHER" id="PTHR42840:SF3">
    <property type="entry name" value="BINDING ROSSMANN FOLD OXIDOREDUCTASE, PUTATIVE (AFU_ORTHOLOGUE AFUA_2G10240)-RELATED"/>
    <property type="match status" value="1"/>
</dbReference>
<feature type="domain" description="Gfo/Idh/MocA-like oxidoreductase N-terminal" evidence="3">
    <location>
        <begin position="4"/>
        <end position="120"/>
    </location>
</feature>
<evidence type="ECO:0000313" key="7">
    <source>
        <dbReference type="Proteomes" id="UP000051086"/>
    </source>
</evidence>
<keyword evidence="7" id="KW-1185">Reference proteome</keyword>
<keyword evidence="2 6" id="KW-0560">Oxidoreductase</keyword>
<evidence type="ECO:0000259" key="4">
    <source>
        <dbReference type="Pfam" id="PF22725"/>
    </source>
</evidence>
<dbReference type="InterPro" id="IPR030827">
    <property type="entry name" value="Myo_inos_IolG"/>
</dbReference>
<evidence type="ECO:0000313" key="8">
    <source>
        <dbReference type="Proteomes" id="UP000051887"/>
    </source>
</evidence>
<reference evidence="5 7" key="1">
    <citation type="submission" date="2015-09" db="EMBL/GenBank/DDBJ databases">
        <authorList>
            <person name="Rodrigo-Torres L."/>
            <person name="Arahal D.R."/>
        </authorList>
    </citation>
    <scope>NUCLEOTIDE SEQUENCE [LARGE SCALE GENOMIC DNA]</scope>
    <source>
        <strain evidence="5 7">CECT 5118</strain>
    </source>
</reference>
<gene>
    <name evidence="6" type="primary">idhA_2</name>
    <name evidence="5" type="synonym">idhA_1</name>
    <name evidence="5" type="ORF">TL5118_03113</name>
    <name evidence="6" type="ORF">TL5120_03455</name>
</gene>
<dbReference type="EC" id="1.1.1.18" evidence="6"/>
<evidence type="ECO:0000313" key="5">
    <source>
        <dbReference type="EMBL" id="CUH69154.1"/>
    </source>
</evidence>
<dbReference type="SUPFAM" id="SSF55347">
    <property type="entry name" value="Glyceraldehyde-3-phosphate dehydrogenase-like, C-terminal domain"/>
    <property type="match status" value="1"/>
</dbReference>
<evidence type="ECO:0000259" key="3">
    <source>
        <dbReference type="Pfam" id="PF01408"/>
    </source>
</evidence>
<evidence type="ECO:0000256" key="1">
    <source>
        <dbReference type="ARBA" id="ARBA00010928"/>
    </source>
</evidence>
<dbReference type="InterPro" id="IPR000683">
    <property type="entry name" value="Gfo/Idh/MocA-like_OxRdtase_N"/>
</dbReference>
<reference evidence="6 8" key="2">
    <citation type="submission" date="2015-09" db="EMBL/GenBank/DDBJ databases">
        <authorList>
            <consortium name="Swine Surveillance"/>
        </authorList>
    </citation>
    <scope>NUCLEOTIDE SEQUENCE [LARGE SCALE GENOMIC DNA]</scope>
    <source>
        <strain evidence="6 8">5120</strain>
    </source>
</reference>
<dbReference type="NCBIfam" id="TIGR04380">
    <property type="entry name" value="myo_inos_iolG"/>
    <property type="match status" value="1"/>
</dbReference>
<proteinExistence type="inferred from homology"/>
<dbReference type="Gene3D" id="3.30.360.10">
    <property type="entry name" value="Dihydrodipicolinate Reductase, domain 2"/>
    <property type="match status" value="1"/>
</dbReference>
<dbReference type="Gene3D" id="3.40.50.720">
    <property type="entry name" value="NAD(P)-binding Rossmann-like Domain"/>
    <property type="match status" value="1"/>
</dbReference>
<name>A0A0N7LWI0_9RHOB</name>
<organism evidence="6 8">
    <name type="scientific">Thalassovita autumnalis</name>
    <dbReference type="NCBI Taxonomy" id="2072972"/>
    <lineage>
        <taxon>Bacteria</taxon>
        <taxon>Pseudomonadati</taxon>
        <taxon>Pseudomonadota</taxon>
        <taxon>Alphaproteobacteria</taxon>
        <taxon>Rhodobacterales</taxon>
        <taxon>Roseobacteraceae</taxon>
        <taxon>Thalassovita</taxon>
    </lineage>
</organism>
<evidence type="ECO:0000313" key="6">
    <source>
        <dbReference type="EMBL" id="CUH73643.1"/>
    </source>
</evidence>
<dbReference type="InterPro" id="IPR036291">
    <property type="entry name" value="NAD(P)-bd_dom_sf"/>
</dbReference>
<dbReference type="RefSeq" id="WP_058244784.1">
    <property type="nucleotide sequence ID" value="NZ_CYSB01000038.1"/>
</dbReference>
<dbReference type="EMBL" id="CYSC01000041">
    <property type="protein sequence ID" value="CUH73643.1"/>
    <property type="molecule type" value="Genomic_DNA"/>
</dbReference>
<dbReference type="PANTHER" id="PTHR42840">
    <property type="entry name" value="NAD(P)-BINDING ROSSMANN-FOLD SUPERFAMILY PROTEIN-RELATED"/>
    <property type="match status" value="1"/>
</dbReference>
<dbReference type="Proteomes" id="UP000051887">
    <property type="component" value="Unassembled WGS sequence"/>
</dbReference>
<dbReference type="InterPro" id="IPR055170">
    <property type="entry name" value="GFO_IDH_MocA-like_dom"/>
</dbReference>
<evidence type="ECO:0000256" key="2">
    <source>
        <dbReference type="ARBA" id="ARBA00023002"/>
    </source>
</evidence>
<dbReference type="EMBL" id="CYSB01000038">
    <property type="protein sequence ID" value="CUH69154.1"/>
    <property type="molecule type" value="Genomic_DNA"/>
</dbReference>
<dbReference type="OrthoDB" id="9792935at2"/>
<dbReference type="SUPFAM" id="SSF51735">
    <property type="entry name" value="NAD(P)-binding Rossmann-fold domains"/>
    <property type="match status" value="1"/>
</dbReference>
<dbReference type="Proteomes" id="UP000051086">
    <property type="component" value="Unassembled WGS sequence"/>
</dbReference>
<dbReference type="Pfam" id="PF01408">
    <property type="entry name" value="GFO_IDH_MocA"/>
    <property type="match status" value="1"/>
</dbReference>
<feature type="domain" description="GFO/IDH/MocA-like oxidoreductase" evidence="4">
    <location>
        <begin position="128"/>
        <end position="248"/>
    </location>
</feature>